<reference evidence="2 3" key="1">
    <citation type="submission" date="2007-08" db="EMBL/GenBank/DDBJ databases">
        <authorList>
            <consortium name="The Citrobacter koseri Genome Sequencing Project"/>
            <person name="McClelland M."/>
            <person name="Sanderson E.K."/>
            <person name="Porwollik S."/>
            <person name="Spieth J."/>
            <person name="Clifton W.S."/>
            <person name="Latreille P."/>
            <person name="Courtney L."/>
            <person name="Wang C."/>
            <person name="Pepin K."/>
            <person name="Bhonagiri V."/>
            <person name="Nash W."/>
            <person name="Johnson M."/>
            <person name="Thiruvilangam P."/>
            <person name="Wilson R."/>
        </authorList>
    </citation>
    <scope>NUCLEOTIDE SEQUENCE [LARGE SCALE GENOMIC DNA]</scope>
    <source>
        <strain evidence="3">ATCC BAA-895 / CDC 4225-83 / SGSC4696</strain>
    </source>
</reference>
<keyword evidence="3" id="KW-1185">Reference proteome</keyword>
<dbReference type="Proteomes" id="UP000008148">
    <property type="component" value="Chromosome"/>
</dbReference>
<accession>A8ALW7</accession>
<dbReference type="HOGENOM" id="CLU_2463513_0_0_6"/>
<proteinExistence type="predicted"/>
<organism evidence="2 3">
    <name type="scientific">Citrobacter koseri (strain ATCC BAA-895 / CDC 4225-83 / SGSC4696)</name>
    <dbReference type="NCBI Taxonomy" id="290338"/>
    <lineage>
        <taxon>Bacteria</taxon>
        <taxon>Pseudomonadati</taxon>
        <taxon>Pseudomonadota</taxon>
        <taxon>Gammaproteobacteria</taxon>
        <taxon>Enterobacterales</taxon>
        <taxon>Enterobacteriaceae</taxon>
        <taxon>Citrobacter</taxon>
    </lineage>
</organism>
<gene>
    <name evidence="2" type="ordered locus">CKO_03397</name>
</gene>
<feature type="region of interest" description="Disordered" evidence="1">
    <location>
        <begin position="65"/>
        <end position="88"/>
    </location>
</feature>
<dbReference type="KEGG" id="cko:CKO_03397"/>
<evidence type="ECO:0000256" key="1">
    <source>
        <dbReference type="SAM" id="MobiDB-lite"/>
    </source>
</evidence>
<dbReference type="EMBL" id="CP000822">
    <property type="protein sequence ID" value="ABV14480.1"/>
    <property type="molecule type" value="Genomic_DNA"/>
</dbReference>
<name>A8ALW7_CITK8</name>
<sequence length="88" mass="9616">MCLTTYNHLYALMLYNLPDSDAGLRIDVVGLISEAPSGIVTRFLAGGSCVIVRLSQNRDQAKGVYPATGGGCQRHDQRVFEPTSERED</sequence>
<dbReference type="AlphaFoldDB" id="A8ALW7"/>
<evidence type="ECO:0000313" key="3">
    <source>
        <dbReference type="Proteomes" id="UP000008148"/>
    </source>
</evidence>
<evidence type="ECO:0000313" key="2">
    <source>
        <dbReference type="EMBL" id="ABV14480.1"/>
    </source>
</evidence>
<protein>
    <submittedName>
        <fullName evidence="2">Uncharacterized protein</fullName>
    </submittedName>
</protein>
<feature type="compositionally biased region" description="Basic and acidic residues" evidence="1">
    <location>
        <begin position="73"/>
        <end position="88"/>
    </location>
</feature>